<name>A0ABX7XDU9_9FLAO</name>
<dbReference type="InterPro" id="IPR028974">
    <property type="entry name" value="TSP_type-3_rpt"/>
</dbReference>
<gene>
    <name evidence="1" type="ORF">J9309_00915</name>
</gene>
<evidence type="ECO:0000313" key="2">
    <source>
        <dbReference type="Proteomes" id="UP000672011"/>
    </source>
</evidence>
<dbReference type="SUPFAM" id="SSF103647">
    <property type="entry name" value="TSP type-3 repeat"/>
    <property type="match status" value="2"/>
</dbReference>
<dbReference type="EMBL" id="CP072842">
    <property type="protein sequence ID" value="QTV05942.1"/>
    <property type="molecule type" value="Genomic_DNA"/>
</dbReference>
<protein>
    <submittedName>
        <fullName evidence="1">Uncharacterized protein</fullName>
    </submittedName>
</protein>
<proteinExistence type="predicted"/>
<dbReference type="RefSeq" id="WP_230476584.1">
    <property type="nucleotide sequence ID" value="NZ_CP072842.1"/>
</dbReference>
<reference evidence="1 2" key="1">
    <citation type="journal article" date="2021" name="Int. J. Syst. Evol. Microbiol.">
        <title>Faecalibacter bovis sp. nov., isolated from cow faeces.</title>
        <authorList>
            <person name="Li F."/>
            <person name="Zhao W."/>
            <person name="Hong Q."/>
            <person name="Shao Q."/>
            <person name="Song J."/>
            <person name="Yang S."/>
        </authorList>
    </citation>
    <scope>NUCLEOTIDE SEQUENCE [LARGE SCALE GENOMIC DNA]</scope>
    <source>
        <strain evidence="1 2">ZY171143</strain>
    </source>
</reference>
<organism evidence="1 2">
    <name type="scientific">Faecalibacter bovis</name>
    <dbReference type="NCBI Taxonomy" id="2898187"/>
    <lineage>
        <taxon>Bacteria</taxon>
        <taxon>Pseudomonadati</taxon>
        <taxon>Bacteroidota</taxon>
        <taxon>Flavobacteriia</taxon>
        <taxon>Flavobacteriales</taxon>
        <taxon>Weeksellaceae</taxon>
        <taxon>Faecalibacter</taxon>
    </lineage>
</organism>
<keyword evidence="2" id="KW-1185">Reference proteome</keyword>
<accession>A0ABX7XDU9</accession>
<reference evidence="2" key="2">
    <citation type="submission" date="2021-04" db="EMBL/GenBank/DDBJ databases">
        <title>Taxonomy of Flavobacteriaceae bacterium ZY171143.</title>
        <authorList>
            <person name="Li F."/>
        </authorList>
    </citation>
    <scope>NUCLEOTIDE SEQUENCE [LARGE SCALE GENOMIC DNA]</scope>
    <source>
        <strain evidence="2">ZY171143</strain>
    </source>
</reference>
<dbReference type="Proteomes" id="UP000672011">
    <property type="component" value="Chromosome"/>
</dbReference>
<sequence length="1509" mass="161316">MIIKKYKKVIVDSALGLLSGLALLNAESGRYDSLILTKVSETLNSLKLNTEKIFKKTSSITQTNTTAVEGVLITGKVYYDYNGSFIDGTPTNLNNKLYANIISSGMVIESVPVNANGVYSYNHGGDLDGVQVQISTTQGSMYDPMPASTLPATYYYMAEGKTITSDGTIDGVVDLGNLTVNNVAHANFAISGDSDSDGFNDITDHDDDNDGIVDTVECPTNFHVADFSATSITSTTANGGITNVASNIKLGDVTASLTEVALVGVVPDQRMTRVSLNLSNNTVYQRPLAATQGGLKSVIRTTAGINNRINYTIQLDKPVKDFYIYIDNWDFARTYFTTAGLQEQLMSGGRELHYNNIDRTLYDNNPNNHSDVARDGYGIVKITSVDGSPFTTISYYKERDPNMLSTTSSDNDGNSLTFAIDKPCDFDGDGVPNTVDLDSDNDGCTDALEGGNNILLSNLVTARGSVSVGPGSIAANQNLANSASGVNSNGIPTIVGTGQTVDSAFNNSVSECFVKITGRVYLDYNAGFIDGTPTNLNNTLFANIISGNTVVASVPVNYNGIYTYSSISPITDAKIQISTVAGTTGSAMPASTLPTNHIFTADSKTVQPEAGTADGIVELGNLTLNNSYFGNFAISTDSDGDGVYDNLDLDTDNDGILDTDECGTDLTFPDFCAISVEGSNTLNHTISNIKFGNITATINKKATDDNNRFDTNIINTSTSTEFNSTHHYPAPPTSLGIFVDHTWLAGMNTYTLTFNQPVTSLYFYTHGLDYALVEFTSPNLQEQMVKNATQMAFDYELRRLYDTETTSVGQAGRDGQAVIKVTSKDGTPFTTMTFRKFRNPSHSGNDTDGNSFSIAITERCDADGDGVPNILDLDSDNDGCVDAIEGGGDINLTNLVTAGGNLTTGVGSSAQNQNLANSAAGVNAEGIPTIVNTGQSVGSSQDAEVNDCDSLPKFTIRGRVYIDRDGDFIDGVPTNINGTLYANLIDDGVVIESLPVNNYGSFEFSSYVFLTDAKVQITTTQSTIGSPISAGTLPDRYIYLGEGQRGYNVGTVDGIVELGAVSPYSTAETQGPSIIASQAPIRNVNFAISYDSDNDGIADAFDLDDDNDGILDTVECTGSRLKFADISNWGYTDVGNTRTFSRIRLGDVTMTLRKTATGILNGSSRTRENLNRDPFTPRGDASRVVIQDYADVRGGTSVTYTATLDKPVDAIYFYAINWDNANTQFIGENHREEIISSGTEIRFDEKTRMFRDIRPGTGSNPTRDGYGVIKISSVDGSPLTTFTYKKVLNIMQRDNTRFTFAYYESVSCDADGDGIPNDLDLDSDNDGCPDAMEGGDNVTYADLVTADSNLTVGVGSSAANQNLANTPEGVNADGIPIIVNENPLVNTDNAIGQSLGSTIDAMVNGCFCYIPSKTDGTILNTNTGISALGRGVENPDNWPMVRNGAWVALESNTKGFVPNRLTAAEIALIPPSELVSGMMIYNNTLNCLQIYIEGSATGWNCLDQQACPQ</sequence>
<dbReference type="Gene3D" id="4.10.1080.10">
    <property type="entry name" value="TSP type-3 repeat"/>
    <property type="match status" value="1"/>
</dbReference>
<evidence type="ECO:0000313" key="1">
    <source>
        <dbReference type="EMBL" id="QTV05942.1"/>
    </source>
</evidence>